<accession>A0A7C2M975</accession>
<reference evidence="4" key="1">
    <citation type="journal article" date="2020" name="mSystems">
        <title>Genome- and Community-Level Interaction Insights into Carbon Utilization and Element Cycling Functions of Hydrothermarchaeota in Hydrothermal Sediment.</title>
        <authorList>
            <person name="Zhou Z."/>
            <person name="Liu Y."/>
            <person name="Xu W."/>
            <person name="Pan J."/>
            <person name="Luo Z.H."/>
            <person name="Li M."/>
        </authorList>
    </citation>
    <scope>NUCLEOTIDE SEQUENCE [LARGE SCALE GENOMIC DNA]</scope>
    <source>
        <strain evidence="4">SpSt-1235</strain>
    </source>
</reference>
<sequence>DIVLNETRSNHPFTEGSGSYELINGNSWYPGDEWKGDVARMVLYINLKYGEPISDVGNLEMFLRWNAEDRVSDFELQRQEVIEGAQGNRNPFIDNPYLATLIWGGTPAENKW</sequence>
<dbReference type="EMBL" id="DSEE01000452">
    <property type="protein sequence ID" value="HER40799.1"/>
    <property type="molecule type" value="Genomic_DNA"/>
</dbReference>
<protein>
    <submittedName>
        <fullName evidence="4">Endonuclease I</fullName>
    </submittedName>
</protein>
<dbReference type="AlphaFoldDB" id="A0A7C2M975"/>
<evidence type="ECO:0000256" key="1">
    <source>
        <dbReference type="ARBA" id="ARBA00006429"/>
    </source>
</evidence>
<organism evidence="4">
    <name type="scientific">Salinimicrobium catena</name>
    <dbReference type="NCBI Taxonomy" id="390640"/>
    <lineage>
        <taxon>Bacteria</taxon>
        <taxon>Pseudomonadati</taxon>
        <taxon>Bacteroidota</taxon>
        <taxon>Flavobacteriia</taxon>
        <taxon>Flavobacteriales</taxon>
        <taxon>Flavobacteriaceae</taxon>
        <taxon>Salinimicrobium</taxon>
    </lineage>
</organism>
<dbReference type="SUPFAM" id="SSF54060">
    <property type="entry name" value="His-Me finger endonucleases"/>
    <property type="match status" value="1"/>
</dbReference>
<dbReference type="Pfam" id="PF04231">
    <property type="entry name" value="Endonuclease_1"/>
    <property type="match status" value="1"/>
</dbReference>
<evidence type="ECO:0000313" key="4">
    <source>
        <dbReference type="EMBL" id="HER40799.1"/>
    </source>
</evidence>
<keyword evidence="2" id="KW-0540">Nuclease</keyword>
<keyword evidence="3" id="KW-0378">Hydrolase</keyword>
<dbReference type="GO" id="GO:0016787">
    <property type="term" value="F:hydrolase activity"/>
    <property type="evidence" value="ECO:0007669"/>
    <property type="project" value="UniProtKB-KW"/>
</dbReference>
<comment type="caution">
    <text evidence="4">The sequence shown here is derived from an EMBL/GenBank/DDBJ whole genome shotgun (WGS) entry which is preliminary data.</text>
</comment>
<keyword evidence="4" id="KW-0255">Endonuclease</keyword>
<evidence type="ECO:0000256" key="2">
    <source>
        <dbReference type="ARBA" id="ARBA00022722"/>
    </source>
</evidence>
<dbReference type="Proteomes" id="UP000885753">
    <property type="component" value="Unassembled WGS sequence"/>
</dbReference>
<dbReference type="PANTHER" id="PTHR33607:SF2">
    <property type="entry name" value="ENDONUCLEASE-1"/>
    <property type="match status" value="1"/>
</dbReference>
<dbReference type="InterPro" id="IPR007346">
    <property type="entry name" value="Endonuclease-I"/>
</dbReference>
<feature type="non-terminal residue" evidence="4">
    <location>
        <position position="1"/>
    </location>
</feature>
<proteinExistence type="inferred from homology"/>
<dbReference type="GO" id="GO:0004519">
    <property type="term" value="F:endonuclease activity"/>
    <property type="evidence" value="ECO:0007669"/>
    <property type="project" value="UniProtKB-KW"/>
</dbReference>
<dbReference type="PANTHER" id="PTHR33607">
    <property type="entry name" value="ENDONUCLEASE-1"/>
    <property type="match status" value="1"/>
</dbReference>
<gene>
    <name evidence="4" type="ORF">ENO10_06220</name>
</gene>
<name>A0A7C2M975_9FLAO</name>
<comment type="similarity">
    <text evidence="1">Belongs to the EndA/NucM nuclease family.</text>
</comment>
<dbReference type="InterPro" id="IPR044925">
    <property type="entry name" value="His-Me_finger_sf"/>
</dbReference>
<evidence type="ECO:0000256" key="3">
    <source>
        <dbReference type="ARBA" id="ARBA00022801"/>
    </source>
</evidence>